<keyword evidence="1" id="KW-0687">Ribonucleoprotein</keyword>
<proteinExistence type="predicted"/>
<accession>A0A2I0A4Q2</accession>
<keyword evidence="2" id="KW-1185">Reference proteome</keyword>
<keyword evidence="1" id="KW-0689">Ribosomal protein</keyword>
<evidence type="ECO:0000313" key="2">
    <source>
        <dbReference type="Proteomes" id="UP000236161"/>
    </source>
</evidence>
<dbReference type="STRING" id="1088818.A0A2I0A4Q2"/>
<sequence>MDLRVNQKMGKLNHLSKRDASILKRKSCILQTYLDGIKYTMRLLYIIITLNQQEEYTNH</sequence>
<evidence type="ECO:0000313" key="1">
    <source>
        <dbReference type="EMBL" id="PKA50510.1"/>
    </source>
</evidence>
<organism evidence="1 2">
    <name type="scientific">Apostasia shenzhenica</name>
    <dbReference type="NCBI Taxonomy" id="1088818"/>
    <lineage>
        <taxon>Eukaryota</taxon>
        <taxon>Viridiplantae</taxon>
        <taxon>Streptophyta</taxon>
        <taxon>Embryophyta</taxon>
        <taxon>Tracheophyta</taxon>
        <taxon>Spermatophyta</taxon>
        <taxon>Magnoliopsida</taxon>
        <taxon>Liliopsida</taxon>
        <taxon>Asparagales</taxon>
        <taxon>Orchidaceae</taxon>
        <taxon>Apostasioideae</taxon>
        <taxon>Apostasia</taxon>
    </lineage>
</organism>
<gene>
    <name evidence="1" type="primary">rps2</name>
    <name evidence="1" type="ORF">AXF42_Ash013725</name>
</gene>
<name>A0A2I0A4Q2_9ASPA</name>
<dbReference type="AlphaFoldDB" id="A0A2I0A4Q2"/>
<dbReference type="EMBL" id="KZ452023">
    <property type="protein sequence ID" value="PKA50510.1"/>
    <property type="molecule type" value="Genomic_DNA"/>
</dbReference>
<dbReference type="Proteomes" id="UP000236161">
    <property type="component" value="Unassembled WGS sequence"/>
</dbReference>
<protein>
    <submittedName>
        <fullName evidence="1">30S ribosomal protein S2, chloroplastic</fullName>
    </submittedName>
</protein>
<dbReference type="Gene3D" id="1.10.287.610">
    <property type="entry name" value="Helix hairpin bin"/>
    <property type="match status" value="1"/>
</dbReference>
<dbReference type="GO" id="GO:0005840">
    <property type="term" value="C:ribosome"/>
    <property type="evidence" value="ECO:0007669"/>
    <property type="project" value="UniProtKB-KW"/>
</dbReference>
<dbReference type="OrthoDB" id="565471at2759"/>
<reference evidence="1 2" key="1">
    <citation type="journal article" date="2017" name="Nature">
        <title>The Apostasia genome and the evolution of orchids.</title>
        <authorList>
            <person name="Zhang G.Q."/>
            <person name="Liu K.W."/>
            <person name="Li Z."/>
            <person name="Lohaus R."/>
            <person name="Hsiao Y.Y."/>
            <person name="Niu S.C."/>
            <person name="Wang J.Y."/>
            <person name="Lin Y.C."/>
            <person name="Xu Q."/>
            <person name="Chen L.J."/>
            <person name="Yoshida K."/>
            <person name="Fujiwara S."/>
            <person name="Wang Z.W."/>
            <person name="Zhang Y.Q."/>
            <person name="Mitsuda N."/>
            <person name="Wang M."/>
            <person name="Liu G.H."/>
            <person name="Pecoraro L."/>
            <person name="Huang H.X."/>
            <person name="Xiao X.J."/>
            <person name="Lin M."/>
            <person name="Wu X.Y."/>
            <person name="Wu W.L."/>
            <person name="Chen Y.Y."/>
            <person name="Chang S.B."/>
            <person name="Sakamoto S."/>
            <person name="Ohme-Takagi M."/>
            <person name="Yagi M."/>
            <person name="Zeng S.J."/>
            <person name="Shen C.Y."/>
            <person name="Yeh C.M."/>
            <person name="Luo Y.B."/>
            <person name="Tsai W.C."/>
            <person name="Van de Peer Y."/>
            <person name="Liu Z.J."/>
        </authorList>
    </citation>
    <scope>NUCLEOTIDE SEQUENCE [LARGE SCALE GENOMIC DNA]</scope>
    <source>
        <strain evidence="2">cv. Shenzhen</strain>
        <tissue evidence="1">Stem</tissue>
    </source>
</reference>